<dbReference type="NCBIfam" id="TIGR01709">
    <property type="entry name" value="typeII_sec_gspL"/>
    <property type="match status" value="1"/>
</dbReference>
<evidence type="ECO:0000256" key="1">
    <source>
        <dbReference type="ARBA" id="ARBA00004533"/>
    </source>
</evidence>
<dbReference type="Proteomes" id="UP000675920">
    <property type="component" value="Unplaced"/>
</dbReference>
<dbReference type="SUPFAM" id="SSF53067">
    <property type="entry name" value="Actin-like ATPase domain"/>
    <property type="match status" value="1"/>
</dbReference>
<evidence type="ECO:0000259" key="10">
    <source>
        <dbReference type="Pfam" id="PF12693"/>
    </source>
</evidence>
<evidence type="ECO:0000256" key="7">
    <source>
        <dbReference type="ARBA" id="ARBA00022927"/>
    </source>
</evidence>
<keyword evidence="9" id="KW-0472">Membrane</keyword>
<evidence type="ECO:0000256" key="2">
    <source>
        <dbReference type="ARBA" id="ARBA00005318"/>
    </source>
</evidence>
<keyword evidence="7" id="KW-0653">Protein transport</keyword>
<accession>A0A8B6X4X7</accession>
<dbReference type="PIRSF" id="PIRSF015761">
    <property type="entry name" value="Protein_L"/>
    <property type="match status" value="1"/>
</dbReference>
<proteinExistence type="inferred from homology"/>
<evidence type="ECO:0000313" key="12">
    <source>
        <dbReference type="RefSeq" id="WP_028311928.1"/>
    </source>
</evidence>
<protein>
    <submittedName>
        <fullName evidence="12">Type II secretion system protein GspL</fullName>
    </submittedName>
</protein>
<evidence type="ECO:0000313" key="11">
    <source>
        <dbReference type="Proteomes" id="UP000675920"/>
    </source>
</evidence>
<keyword evidence="6" id="KW-0812">Transmembrane</keyword>
<evidence type="ECO:0000256" key="9">
    <source>
        <dbReference type="ARBA" id="ARBA00023136"/>
    </source>
</evidence>
<evidence type="ECO:0000256" key="3">
    <source>
        <dbReference type="ARBA" id="ARBA00022448"/>
    </source>
</evidence>
<evidence type="ECO:0000256" key="4">
    <source>
        <dbReference type="ARBA" id="ARBA00022475"/>
    </source>
</evidence>
<dbReference type="AlphaFoldDB" id="A0A8B6X4X7"/>
<comment type="similarity">
    <text evidence="2">Belongs to the GSP L family.</text>
</comment>
<dbReference type="InterPro" id="IPR025691">
    <property type="entry name" value="GspL_pp_dom"/>
</dbReference>
<sequence>MALLRLRFGADAAEAWEHGDPPRTLFEFALVERGGATRQGRAELADLPLADTLEIVLPARAARLLRLKLPPVKPAVLRRVLPNLVEDSVIGDPAESFAAVLPGIGADGLREVAVLDRRWLRAAQRVAQLRAARRVVVVTEAMLAPSVPFLCAEGGEAWLRHADGVLPFALDGAGTTVATGPAASVAGSASAARAPADPPPALRLAAARLRSGAVASLDCAGLDADLCARWSDALGLALAPSDWRWTDAAPALPDASLLQFEFARSTRGAGQTLRPWRWAIGFAAAALLVWTVGLNADWLRLRREHARITAQMETDFRTAFPEVPLVVDPLRQARRQVELASTAGQDRYLELTTALAGLLPPNDATGSLRTLNFTAGTLRASLAPAVAPMTEQLLDALRARGYDAVAEPQGDGSQILVLRKREAS</sequence>
<dbReference type="Gene3D" id="3.30.420.380">
    <property type="match status" value="1"/>
</dbReference>
<keyword evidence="3" id="KW-0813">Transport</keyword>
<keyword evidence="4" id="KW-1003">Cell membrane</keyword>
<evidence type="ECO:0000256" key="6">
    <source>
        <dbReference type="ARBA" id="ARBA00022692"/>
    </source>
</evidence>
<evidence type="ECO:0000256" key="5">
    <source>
        <dbReference type="ARBA" id="ARBA00022519"/>
    </source>
</evidence>
<comment type="subcellular location">
    <subcellularLocation>
        <location evidence="1">Cell inner membrane</location>
    </subcellularLocation>
</comment>
<keyword evidence="11" id="KW-1185">Reference proteome</keyword>
<dbReference type="GO" id="GO:0015628">
    <property type="term" value="P:protein secretion by the type II secretion system"/>
    <property type="evidence" value="ECO:0007669"/>
    <property type="project" value="InterPro"/>
</dbReference>
<keyword evidence="8" id="KW-1133">Transmembrane helix</keyword>
<dbReference type="GO" id="GO:0005886">
    <property type="term" value="C:plasma membrane"/>
    <property type="evidence" value="ECO:0007669"/>
    <property type="project" value="UniProtKB-SubCell"/>
</dbReference>
<dbReference type="InterPro" id="IPR007812">
    <property type="entry name" value="T2SS_protein-GspL"/>
</dbReference>
<organism evidence="11 12">
    <name type="scientific">Derxia gummosa DSM 723</name>
    <dbReference type="NCBI Taxonomy" id="1121388"/>
    <lineage>
        <taxon>Bacteria</taxon>
        <taxon>Pseudomonadati</taxon>
        <taxon>Pseudomonadota</taxon>
        <taxon>Betaproteobacteria</taxon>
        <taxon>Burkholderiales</taxon>
        <taxon>Alcaligenaceae</taxon>
        <taxon>Derxia</taxon>
    </lineage>
</organism>
<feature type="domain" description="GspL periplasmic" evidence="10">
    <location>
        <begin position="272"/>
        <end position="403"/>
    </location>
</feature>
<reference evidence="12" key="1">
    <citation type="submission" date="2025-08" db="UniProtKB">
        <authorList>
            <consortium name="RefSeq"/>
        </authorList>
    </citation>
    <scope>IDENTIFICATION</scope>
</reference>
<dbReference type="OrthoDB" id="7022366at2"/>
<dbReference type="GO" id="GO:0009276">
    <property type="term" value="C:Gram-negative-bacterium-type cell wall"/>
    <property type="evidence" value="ECO:0007669"/>
    <property type="project" value="InterPro"/>
</dbReference>
<dbReference type="Pfam" id="PF12693">
    <property type="entry name" value="GspL_C"/>
    <property type="match status" value="1"/>
</dbReference>
<gene>
    <name evidence="12" type="primary">gspL</name>
</gene>
<evidence type="ECO:0000256" key="8">
    <source>
        <dbReference type="ARBA" id="ARBA00022989"/>
    </source>
</evidence>
<dbReference type="RefSeq" id="WP_028311928.1">
    <property type="nucleotide sequence ID" value="NZ_AXWS01000014.1"/>
</dbReference>
<name>A0A8B6X4X7_9BURK</name>
<dbReference type="GO" id="GO:0015627">
    <property type="term" value="C:type II protein secretion system complex"/>
    <property type="evidence" value="ECO:0007669"/>
    <property type="project" value="InterPro"/>
</dbReference>
<dbReference type="InterPro" id="IPR043129">
    <property type="entry name" value="ATPase_NBD"/>
</dbReference>
<keyword evidence="5" id="KW-0997">Cell inner membrane</keyword>